<dbReference type="AlphaFoldDB" id="A0A1J1IGN7"/>
<dbReference type="STRING" id="568069.A0A1J1IGN7"/>
<organism evidence="2 3">
    <name type="scientific">Clunio marinus</name>
    <dbReference type="NCBI Taxonomy" id="568069"/>
    <lineage>
        <taxon>Eukaryota</taxon>
        <taxon>Metazoa</taxon>
        <taxon>Ecdysozoa</taxon>
        <taxon>Arthropoda</taxon>
        <taxon>Hexapoda</taxon>
        <taxon>Insecta</taxon>
        <taxon>Pterygota</taxon>
        <taxon>Neoptera</taxon>
        <taxon>Endopterygota</taxon>
        <taxon>Diptera</taxon>
        <taxon>Nematocera</taxon>
        <taxon>Chironomoidea</taxon>
        <taxon>Chironomidae</taxon>
        <taxon>Clunio</taxon>
    </lineage>
</organism>
<dbReference type="EMBL" id="CVRI01000047">
    <property type="protein sequence ID" value="CRK97609.1"/>
    <property type="molecule type" value="Genomic_DNA"/>
</dbReference>
<evidence type="ECO:0000313" key="3">
    <source>
        <dbReference type="Proteomes" id="UP000183832"/>
    </source>
</evidence>
<accession>A0A1J1IGN7</accession>
<evidence type="ECO:0000313" key="2">
    <source>
        <dbReference type="EMBL" id="CRK97609.1"/>
    </source>
</evidence>
<evidence type="ECO:0000256" key="1">
    <source>
        <dbReference type="SAM" id="MobiDB-lite"/>
    </source>
</evidence>
<feature type="compositionally biased region" description="Low complexity" evidence="1">
    <location>
        <begin position="12"/>
        <end position="29"/>
    </location>
</feature>
<dbReference type="Proteomes" id="UP000183832">
    <property type="component" value="Unassembled WGS sequence"/>
</dbReference>
<feature type="region of interest" description="Disordered" evidence="1">
    <location>
        <begin position="12"/>
        <end position="69"/>
    </location>
</feature>
<gene>
    <name evidence="2" type="ORF">CLUMA_CG010995</name>
</gene>
<name>A0A1J1IGN7_9DIPT</name>
<sequence>MLVFDRHSLRCVVPPTDDCDAPATPAPNDDPAEAERGQRNIYTEAQASQPQQSQQQNQQQQKLAGRPRN</sequence>
<protein>
    <submittedName>
        <fullName evidence="2">CLUMA_CG010995, isoform A</fullName>
    </submittedName>
</protein>
<proteinExistence type="predicted"/>
<feature type="compositionally biased region" description="Low complexity" evidence="1">
    <location>
        <begin position="45"/>
        <end position="61"/>
    </location>
</feature>
<reference evidence="2 3" key="1">
    <citation type="submission" date="2015-04" db="EMBL/GenBank/DDBJ databases">
        <authorList>
            <person name="Syromyatnikov M.Y."/>
            <person name="Popov V.N."/>
        </authorList>
    </citation>
    <scope>NUCLEOTIDE SEQUENCE [LARGE SCALE GENOMIC DNA]</scope>
</reference>
<keyword evidence="3" id="KW-1185">Reference proteome</keyword>